<evidence type="ECO:0000256" key="3">
    <source>
        <dbReference type="ARBA" id="ARBA00022676"/>
    </source>
</evidence>
<keyword evidence="5" id="KW-0125">Carotenoid biosynthesis</keyword>
<accession>A0A163EVN0</accession>
<evidence type="ECO:0000256" key="6">
    <source>
        <dbReference type="ARBA" id="ARBA00023136"/>
    </source>
</evidence>
<keyword evidence="2" id="KW-1003">Cell membrane</keyword>
<dbReference type="CDD" id="cd00761">
    <property type="entry name" value="Glyco_tranf_GTA_type"/>
    <property type="match status" value="1"/>
</dbReference>
<dbReference type="OrthoDB" id="9806525at2"/>
<keyword evidence="11" id="KW-0812">Transmembrane</keyword>
<feature type="transmembrane region" description="Helical" evidence="11">
    <location>
        <begin position="337"/>
        <end position="357"/>
    </location>
</feature>
<evidence type="ECO:0000256" key="1">
    <source>
        <dbReference type="ARBA" id="ARBA00004236"/>
    </source>
</evidence>
<organism evidence="13 14">
    <name type="scientific">Bhargavaea cecembensis</name>
    <dbReference type="NCBI Taxonomy" id="394098"/>
    <lineage>
        <taxon>Bacteria</taxon>
        <taxon>Bacillati</taxon>
        <taxon>Bacillota</taxon>
        <taxon>Bacilli</taxon>
        <taxon>Bacillales</taxon>
        <taxon>Caryophanaceae</taxon>
        <taxon>Bhargavaea</taxon>
    </lineage>
</organism>
<dbReference type="InterPro" id="IPR029044">
    <property type="entry name" value="Nucleotide-diphossugar_trans"/>
</dbReference>
<evidence type="ECO:0000259" key="12">
    <source>
        <dbReference type="Pfam" id="PF00535"/>
    </source>
</evidence>
<dbReference type="Gene3D" id="3.90.550.10">
    <property type="entry name" value="Spore Coat Polysaccharide Biosynthesis Protein SpsA, Chain A"/>
    <property type="match status" value="1"/>
</dbReference>
<keyword evidence="11" id="KW-1133">Transmembrane helix</keyword>
<keyword evidence="3" id="KW-0328">Glycosyltransferase</keyword>
<evidence type="ECO:0000256" key="8">
    <source>
        <dbReference type="ARBA" id="ARBA00037904"/>
    </source>
</evidence>
<evidence type="ECO:0000256" key="2">
    <source>
        <dbReference type="ARBA" id="ARBA00022475"/>
    </source>
</evidence>
<keyword evidence="4" id="KW-0808">Transferase</keyword>
<reference evidence="13 14" key="1">
    <citation type="submission" date="2016-01" db="EMBL/GenBank/DDBJ databases">
        <title>Whole genome sequencing of Bhargavaea cecembensis T14.</title>
        <authorList>
            <person name="Hong K.W."/>
        </authorList>
    </citation>
    <scope>NUCLEOTIDE SEQUENCE [LARGE SCALE GENOMIC DNA]</scope>
    <source>
        <strain evidence="13 14">T14</strain>
    </source>
</reference>
<comment type="pathway">
    <text evidence="8">Carotenoid biosynthesis; staphyloxanthin biosynthesis; staphyloxanthin from farnesyl diphosphate: step 4/5.</text>
</comment>
<gene>
    <name evidence="13" type="ORF">AV656_12035</name>
</gene>
<dbReference type="RefSeq" id="WP_063182400.1">
    <property type="nucleotide sequence ID" value="NZ_LQNT01000011.1"/>
</dbReference>
<dbReference type="AlphaFoldDB" id="A0A163EVN0"/>
<dbReference type="Pfam" id="PF00535">
    <property type="entry name" value="Glycos_transf_2"/>
    <property type="match status" value="1"/>
</dbReference>
<evidence type="ECO:0000313" key="13">
    <source>
        <dbReference type="EMBL" id="KZE37291.1"/>
    </source>
</evidence>
<dbReference type="InterPro" id="IPR001173">
    <property type="entry name" value="Glyco_trans_2-like"/>
</dbReference>
<feature type="transmembrane region" description="Helical" evidence="11">
    <location>
        <begin position="6"/>
        <end position="24"/>
    </location>
</feature>
<dbReference type="EMBL" id="LQNT01000011">
    <property type="protein sequence ID" value="KZE37291.1"/>
    <property type="molecule type" value="Genomic_DNA"/>
</dbReference>
<evidence type="ECO:0000313" key="14">
    <source>
        <dbReference type="Proteomes" id="UP000076490"/>
    </source>
</evidence>
<dbReference type="PANTHER" id="PTHR43646:SF2">
    <property type="entry name" value="GLYCOSYLTRANSFERASE 2-LIKE DOMAIN-CONTAINING PROTEIN"/>
    <property type="match status" value="1"/>
</dbReference>
<keyword evidence="6 11" id="KW-0472">Membrane</keyword>
<evidence type="ECO:0000256" key="11">
    <source>
        <dbReference type="SAM" id="Phobius"/>
    </source>
</evidence>
<evidence type="ECO:0000256" key="10">
    <source>
        <dbReference type="ARBA" id="ARBA00040345"/>
    </source>
</evidence>
<comment type="caution">
    <text evidence="13">The sequence shown here is derived from an EMBL/GenBank/DDBJ whole genome shotgun (WGS) entry which is preliminary data.</text>
</comment>
<feature type="domain" description="Glycosyltransferase 2-like" evidence="12">
    <location>
        <begin position="42"/>
        <end position="170"/>
    </location>
</feature>
<dbReference type="PANTHER" id="PTHR43646">
    <property type="entry name" value="GLYCOSYLTRANSFERASE"/>
    <property type="match status" value="1"/>
</dbReference>
<dbReference type="SUPFAM" id="SSF53448">
    <property type="entry name" value="Nucleotide-diphospho-sugar transferases"/>
    <property type="match status" value="1"/>
</dbReference>
<dbReference type="Proteomes" id="UP000076490">
    <property type="component" value="Unassembled WGS sequence"/>
</dbReference>
<comment type="similarity">
    <text evidence="9">Belongs to the glycosyltransferase 2 family. CrtQ subfamily.</text>
</comment>
<name>A0A163EVN0_9BACL</name>
<feature type="transmembrane region" description="Helical" evidence="11">
    <location>
        <begin position="276"/>
        <end position="300"/>
    </location>
</feature>
<evidence type="ECO:0000256" key="7">
    <source>
        <dbReference type="ARBA" id="ARBA00037281"/>
    </source>
</evidence>
<feature type="transmembrane region" description="Helical" evidence="11">
    <location>
        <begin position="306"/>
        <end position="325"/>
    </location>
</feature>
<dbReference type="GO" id="GO:0016117">
    <property type="term" value="P:carotenoid biosynthetic process"/>
    <property type="evidence" value="ECO:0007669"/>
    <property type="project" value="UniProtKB-KW"/>
</dbReference>
<evidence type="ECO:0000256" key="5">
    <source>
        <dbReference type="ARBA" id="ARBA00022746"/>
    </source>
</evidence>
<proteinExistence type="inferred from homology"/>
<dbReference type="GO" id="GO:0005886">
    <property type="term" value="C:plasma membrane"/>
    <property type="evidence" value="ECO:0007669"/>
    <property type="project" value="UniProtKB-SubCell"/>
</dbReference>
<evidence type="ECO:0000256" key="9">
    <source>
        <dbReference type="ARBA" id="ARBA00038120"/>
    </source>
</evidence>
<comment type="function">
    <text evidence="7">Catalyzes the glycosylation of 4,4'-diaponeurosporenoate, i.e. the esterification of glucose at the C1'' position with the carboxyl group of 4,4'-diaponeurosporenic acid, to form glycosyl-4,4'-diaponeurosporenoate. This is a step in the biosynthesis of staphyloxanthin, an orange pigment present in most staphylococci strains.</text>
</comment>
<protein>
    <recommendedName>
        <fullName evidence="10">4,4'-diaponeurosporenoate glycosyltransferase</fullName>
    </recommendedName>
</protein>
<comment type="subcellular location">
    <subcellularLocation>
        <location evidence="1">Cell membrane</location>
    </subcellularLocation>
</comment>
<dbReference type="GO" id="GO:0016757">
    <property type="term" value="F:glycosyltransferase activity"/>
    <property type="evidence" value="ECO:0007669"/>
    <property type="project" value="UniProtKB-KW"/>
</dbReference>
<evidence type="ECO:0000256" key="4">
    <source>
        <dbReference type="ARBA" id="ARBA00022679"/>
    </source>
</evidence>
<sequence length="372" mass="40225">MLTVLMAAGTVIAAFGLLSGTLMIRRFPVPEIHPGTSRPSLSVIIPARNEEHRIGPLLESLRNQSYPDSEVIVADDDSSDRTAEAASAAGARVLRSIPAPDGSAGKSAACWQGATVARGKLLVFLDADTRLTAADSLDKLVSEYMKRGGNGLLSVQPYHTIRRPYENLSAVFNLIVTAGMNTFTPESWKLPPAGAFGGCILCSREEYMGTGGHHAIRDELMDDLALGSLFRDSGLPVHCLGGRNVVSLRMYPDGIGSLVEGWTKSIASGVRSTHPAVTGLVSVWIAGAFMPASVLMAALWSSTAGWVTAGAALYLFYGLQVFRMIRKIGNFRFTAVLFYPLHFLFFTAVFLWSVYAVNVRKRVTWRGRQVDV</sequence>